<keyword evidence="1" id="KW-1133">Transmembrane helix</keyword>
<sequence>MVSFTKREQIVILLIVFTIILALGFKFFIRDIIESRSNTIEITNSEDEKDTEEIEDNSIINSEDKIIIVHISGQVYNPGIVELELGNRLIDAVKLAGGLKKDADIDRINLAKKLVDEEKIYIPKIGEDTSEEIEILATTGSSEKESGKININTCSKEDLISLPGIGETIAGRIIEYRSTNPFKSIEDIKNVSGIGDKKFEGIKELIIVN</sequence>
<gene>
    <name evidence="3" type="ORF">NE686_11615</name>
</gene>
<feature type="domain" description="Helix-hairpin-helix DNA-binding motif class 1" evidence="2">
    <location>
        <begin position="157"/>
        <end position="176"/>
    </location>
</feature>
<dbReference type="Gene3D" id="1.10.150.310">
    <property type="entry name" value="Tex RuvX-like domain-like"/>
    <property type="match status" value="1"/>
</dbReference>
<feature type="transmembrane region" description="Helical" evidence="1">
    <location>
        <begin position="12"/>
        <end position="29"/>
    </location>
</feature>
<dbReference type="EMBL" id="JANGAC010000008">
    <property type="protein sequence ID" value="MCQ4923739.1"/>
    <property type="molecule type" value="Genomic_DNA"/>
</dbReference>
<dbReference type="PANTHER" id="PTHR21180">
    <property type="entry name" value="ENDONUCLEASE/EXONUCLEASE/PHOSPHATASE FAMILY DOMAIN-CONTAINING PROTEIN 1"/>
    <property type="match status" value="1"/>
</dbReference>
<evidence type="ECO:0000313" key="3">
    <source>
        <dbReference type="EMBL" id="MCQ4923739.1"/>
    </source>
</evidence>
<dbReference type="Proteomes" id="UP001524478">
    <property type="component" value="Unassembled WGS sequence"/>
</dbReference>
<accession>A0ABT1SB75</accession>
<evidence type="ECO:0000259" key="2">
    <source>
        <dbReference type="SMART" id="SM00278"/>
    </source>
</evidence>
<organism evidence="3 4">
    <name type="scientific">Tissierella carlieri</name>
    <dbReference type="NCBI Taxonomy" id="689904"/>
    <lineage>
        <taxon>Bacteria</taxon>
        <taxon>Bacillati</taxon>
        <taxon>Bacillota</taxon>
        <taxon>Tissierellia</taxon>
        <taxon>Tissierellales</taxon>
        <taxon>Tissierellaceae</taxon>
        <taxon>Tissierella</taxon>
    </lineage>
</organism>
<feature type="domain" description="Helix-hairpin-helix DNA-binding motif class 1" evidence="2">
    <location>
        <begin position="186"/>
        <end position="205"/>
    </location>
</feature>
<protein>
    <submittedName>
        <fullName evidence="3">Helix-hairpin-helix domain-containing protein</fullName>
    </submittedName>
</protein>
<keyword evidence="1" id="KW-0472">Membrane</keyword>
<dbReference type="Pfam" id="PF12836">
    <property type="entry name" value="HHH_3"/>
    <property type="match status" value="1"/>
</dbReference>
<reference evidence="3 4" key="1">
    <citation type="submission" date="2022-06" db="EMBL/GenBank/DDBJ databases">
        <title>Isolation of gut microbiota from human fecal samples.</title>
        <authorList>
            <person name="Pamer E.G."/>
            <person name="Barat B."/>
            <person name="Waligurski E."/>
            <person name="Medina S."/>
            <person name="Paddock L."/>
            <person name="Mostad J."/>
        </authorList>
    </citation>
    <scope>NUCLEOTIDE SEQUENCE [LARGE SCALE GENOMIC DNA]</scope>
    <source>
        <strain evidence="3 4">DFI.7.95</strain>
    </source>
</reference>
<dbReference type="NCBIfam" id="TIGR00426">
    <property type="entry name" value="competence protein ComEA helix-hairpin-helix repeat region"/>
    <property type="match status" value="1"/>
</dbReference>
<dbReference type="InterPro" id="IPR051675">
    <property type="entry name" value="Endo/Exo/Phosphatase_dom_1"/>
</dbReference>
<dbReference type="RefSeq" id="WP_256311626.1">
    <property type="nucleotide sequence ID" value="NZ_JANGAC010000008.1"/>
</dbReference>
<evidence type="ECO:0000313" key="4">
    <source>
        <dbReference type="Proteomes" id="UP001524478"/>
    </source>
</evidence>
<dbReference type="Pfam" id="PF10531">
    <property type="entry name" value="SLBB"/>
    <property type="match status" value="1"/>
</dbReference>
<dbReference type="InterPro" id="IPR019554">
    <property type="entry name" value="Soluble_ligand-bd"/>
</dbReference>
<dbReference type="Gene3D" id="3.10.560.10">
    <property type="entry name" value="Outer membrane lipoprotein wza domain like"/>
    <property type="match status" value="1"/>
</dbReference>
<dbReference type="InterPro" id="IPR010994">
    <property type="entry name" value="RuvA_2-like"/>
</dbReference>
<evidence type="ECO:0000256" key="1">
    <source>
        <dbReference type="SAM" id="Phobius"/>
    </source>
</evidence>
<keyword evidence="4" id="KW-1185">Reference proteome</keyword>
<dbReference type="InterPro" id="IPR003583">
    <property type="entry name" value="Hlx-hairpin-Hlx_DNA-bd_motif"/>
</dbReference>
<proteinExistence type="predicted"/>
<comment type="caution">
    <text evidence="3">The sequence shown here is derived from an EMBL/GenBank/DDBJ whole genome shotgun (WGS) entry which is preliminary data.</text>
</comment>
<dbReference type="InterPro" id="IPR004509">
    <property type="entry name" value="Competence_ComEA_HhH"/>
</dbReference>
<dbReference type="PANTHER" id="PTHR21180:SF32">
    <property type="entry name" value="ENDONUCLEASE_EXONUCLEASE_PHOSPHATASE FAMILY DOMAIN-CONTAINING PROTEIN 1"/>
    <property type="match status" value="1"/>
</dbReference>
<keyword evidence="1" id="KW-0812">Transmembrane</keyword>
<name>A0ABT1SB75_9FIRM</name>
<dbReference type="SMART" id="SM00278">
    <property type="entry name" value="HhH1"/>
    <property type="match status" value="2"/>
</dbReference>
<dbReference type="SUPFAM" id="SSF47781">
    <property type="entry name" value="RuvA domain 2-like"/>
    <property type="match status" value="1"/>
</dbReference>